<keyword evidence="8 11" id="KW-1133">Transmembrane helix</keyword>
<dbReference type="Proteomes" id="UP000008068">
    <property type="component" value="Unassembled WGS sequence"/>
</dbReference>
<dbReference type="GO" id="GO:0015020">
    <property type="term" value="F:glucuronosyltransferase activity"/>
    <property type="evidence" value="ECO:0007669"/>
    <property type="project" value="UniProtKB-EC"/>
</dbReference>
<dbReference type="AlphaFoldDB" id="G0NS07"/>
<sequence length="500" mass="56814">MGTIANILQDEGYNVTLLLPILDEALRDTTPLVRKIENRILVEQSDELIEANVQFKNGGGRENTWTMNSGIVGFLKLSTKVANICKASCRNIFQNEELINYLRDQHFDVAVSEPLYSCGFALFDHLGIETTISADSHLGLEVSKVAHGASITTSYLPAVFSSGSEQMGMIGRVKNYVESYFNYHFNSKIYENELAGASEVYKNGKSWRELLKKNAYMFVNSNPQMDIPSPRTSKFIDIGGISSGAFKQEKLPEEYDRMLSLRKNNVLISFGTNAKSMYMSDEMKLSLIKTFESMPDTTFIWKYENTTVDIVKQYNKRINNVMLTDWMPQTALLADPRLTLFVTHGGLGSTNEVAFSGKPSVMVPVFGDQTRNARMLERHGVALLLTKYELTDTKKVRGTIRKMLKDKSFSMKAQKLAEMLRNQPESPKEIFIKYFNFVARFGKPHGLDSYAAEMSFVEFYYIDFMFVLAVLSVSLYMLTSKILRYSQNLTSLFSIKFKFD</sequence>
<evidence type="ECO:0000256" key="7">
    <source>
        <dbReference type="ARBA" id="ARBA00022729"/>
    </source>
</evidence>
<feature type="transmembrane region" description="Helical" evidence="11">
    <location>
        <begin position="459"/>
        <end position="478"/>
    </location>
</feature>
<dbReference type="InterPro" id="IPR002213">
    <property type="entry name" value="UDP_glucos_trans"/>
</dbReference>
<evidence type="ECO:0000256" key="9">
    <source>
        <dbReference type="ARBA" id="ARBA00023136"/>
    </source>
</evidence>
<dbReference type="EMBL" id="GL379934">
    <property type="protein sequence ID" value="EGT36411.1"/>
    <property type="molecule type" value="Genomic_DNA"/>
</dbReference>
<dbReference type="PANTHER" id="PTHR48043">
    <property type="entry name" value="EG:EG0003.4 PROTEIN-RELATED"/>
    <property type="match status" value="1"/>
</dbReference>
<keyword evidence="4" id="KW-0328">Glycosyltransferase</keyword>
<comment type="similarity">
    <text evidence="2">Belongs to the UDP-glycosyltransferase family.</text>
</comment>
<dbReference type="FunFam" id="3.40.50.2000:FF:000038">
    <property type="entry name" value="UDP-GlucuronosylTransferase"/>
    <property type="match status" value="1"/>
</dbReference>
<comment type="catalytic activity">
    <reaction evidence="10">
        <text>glucuronate acceptor + UDP-alpha-D-glucuronate = acceptor beta-D-glucuronoside + UDP + H(+)</text>
        <dbReference type="Rhea" id="RHEA:21032"/>
        <dbReference type="ChEBI" id="CHEBI:15378"/>
        <dbReference type="ChEBI" id="CHEBI:58052"/>
        <dbReference type="ChEBI" id="CHEBI:58223"/>
        <dbReference type="ChEBI" id="CHEBI:132367"/>
        <dbReference type="ChEBI" id="CHEBI:132368"/>
        <dbReference type="EC" id="2.4.1.17"/>
    </reaction>
</comment>
<proteinExistence type="inferred from homology"/>
<accession>G0NS07</accession>
<evidence type="ECO:0000256" key="2">
    <source>
        <dbReference type="ARBA" id="ARBA00009995"/>
    </source>
</evidence>
<comment type="subcellular location">
    <subcellularLocation>
        <location evidence="1">Membrane</location>
        <topology evidence="1">Single-pass membrane protein</topology>
    </subcellularLocation>
</comment>
<dbReference type="PANTHER" id="PTHR48043:SF33">
    <property type="entry name" value="GLUCURONOSYLTRANSFERASE"/>
    <property type="match status" value="1"/>
</dbReference>
<dbReference type="OMA" id="SPSHYIW"/>
<dbReference type="SUPFAM" id="SSF53756">
    <property type="entry name" value="UDP-Glycosyltransferase/glycogen phosphorylase"/>
    <property type="match status" value="1"/>
</dbReference>
<dbReference type="EC" id="2.4.1.17" evidence="3"/>
<keyword evidence="6 11" id="KW-0812">Transmembrane</keyword>
<keyword evidence="7" id="KW-0732">Signal</keyword>
<evidence type="ECO:0000256" key="6">
    <source>
        <dbReference type="ARBA" id="ARBA00022692"/>
    </source>
</evidence>
<dbReference type="InParanoid" id="G0NS07"/>
<evidence type="ECO:0000313" key="12">
    <source>
        <dbReference type="EMBL" id="EGT36411.1"/>
    </source>
</evidence>
<evidence type="ECO:0000313" key="13">
    <source>
        <dbReference type="Proteomes" id="UP000008068"/>
    </source>
</evidence>
<dbReference type="FunCoup" id="G0NS07">
    <property type="interactions" value="12"/>
</dbReference>
<dbReference type="HOGENOM" id="CLU_012949_1_4_1"/>
<protein>
    <recommendedName>
        <fullName evidence="3">glucuronosyltransferase</fullName>
        <ecNumber evidence="3">2.4.1.17</ecNumber>
    </recommendedName>
</protein>
<evidence type="ECO:0000256" key="4">
    <source>
        <dbReference type="ARBA" id="ARBA00022676"/>
    </source>
</evidence>
<keyword evidence="9 11" id="KW-0472">Membrane</keyword>
<keyword evidence="13" id="KW-1185">Reference proteome</keyword>
<reference evidence="13" key="1">
    <citation type="submission" date="2011-07" db="EMBL/GenBank/DDBJ databases">
        <authorList>
            <consortium name="Caenorhabditis brenneri Sequencing and Analysis Consortium"/>
            <person name="Wilson R.K."/>
        </authorList>
    </citation>
    <scope>NUCLEOTIDE SEQUENCE [LARGE SCALE GENOMIC DNA]</scope>
    <source>
        <strain evidence="13">PB2801</strain>
    </source>
</reference>
<organism evidence="13">
    <name type="scientific">Caenorhabditis brenneri</name>
    <name type="common">Nematode worm</name>
    <dbReference type="NCBI Taxonomy" id="135651"/>
    <lineage>
        <taxon>Eukaryota</taxon>
        <taxon>Metazoa</taxon>
        <taxon>Ecdysozoa</taxon>
        <taxon>Nematoda</taxon>
        <taxon>Chromadorea</taxon>
        <taxon>Rhabditida</taxon>
        <taxon>Rhabditina</taxon>
        <taxon>Rhabditomorpha</taxon>
        <taxon>Rhabditoidea</taxon>
        <taxon>Rhabditidae</taxon>
        <taxon>Peloderinae</taxon>
        <taxon>Caenorhabditis</taxon>
    </lineage>
</organism>
<evidence type="ECO:0000256" key="11">
    <source>
        <dbReference type="SAM" id="Phobius"/>
    </source>
</evidence>
<name>G0NS07_CAEBE</name>
<dbReference type="STRING" id="135651.G0NS07"/>
<gene>
    <name evidence="12" type="ORF">CAEBREN_08166</name>
</gene>
<dbReference type="CDD" id="cd03784">
    <property type="entry name" value="GT1_Gtf-like"/>
    <property type="match status" value="1"/>
</dbReference>
<dbReference type="GO" id="GO:0016020">
    <property type="term" value="C:membrane"/>
    <property type="evidence" value="ECO:0007669"/>
    <property type="project" value="UniProtKB-SubCell"/>
</dbReference>
<dbReference type="Pfam" id="PF00201">
    <property type="entry name" value="UDPGT"/>
    <property type="match status" value="1"/>
</dbReference>
<evidence type="ECO:0000256" key="3">
    <source>
        <dbReference type="ARBA" id="ARBA00012544"/>
    </source>
</evidence>
<dbReference type="Gene3D" id="3.40.50.2000">
    <property type="entry name" value="Glycogen Phosphorylase B"/>
    <property type="match status" value="1"/>
</dbReference>
<dbReference type="OrthoDB" id="5835829at2759"/>
<evidence type="ECO:0000256" key="10">
    <source>
        <dbReference type="ARBA" id="ARBA00047475"/>
    </source>
</evidence>
<dbReference type="eggNOG" id="KOG1192">
    <property type="taxonomic scope" value="Eukaryota"/>
</dbReference>
<dbReference type="InterPro" id="IPR050271">
    <property type="entry name" value="UDP-glycosyltransferase"/>
</dbReference>
<evidence type="ECO:0000256" key="1">
    <source>
        <dbReference type="ARBA" id="ARBA00004167"/>
    </source>
</evidence>
<evidence type="ECO:0000256" key="8">
    <source>
        <dbReference type="ARBA" id="ARBA00022989"/>
    </source>
</evidence>
<keyword evidence="5" id="KW-0808">Transferase</keyword>
<evidence type="ECO:0000256" key="5">
    <source>
        <dbReference type="ARBA" id="ARBA00022679"/>
    </source>
</evidence>